<name>A0A371PIQ8_9BACL</name>
<comment type="caution">
    <text evidence="3">The sequence shown here is derived from an EMBL/GenBank/DDBJ whole genome shotgun (WGS) entry which is preliminary data.</text>
</comment>
<evidence type="ECO:0000313" key="3">
    <source>
        <dbReference type="EMBL" id="REK75795.1"/>
    </source>
</evidence>
<dbReference type="InterPro" id="IPR001387">
    <property type="entry name" value="Cro/C1-type_HTH"/>
</dbReference>
<dbReference type="CDD" id="cd00093">
    <property type="entry name" value="HTH_XRE"/>
    <property type="match status" value="1"/>
</dbReference>
<dbReference type="PANTHER" id="PTHR46797:SF13">
    <property type="entry name" value="HTH-TYPE TRANSCRIPTIONAL REGULATOR SINR"/>
    <property type="match status" value="1"/>
</dbReference>
<dbReference type="InterPro" id="IPR050807">
    <property type="entry name" value="TransReg_Diox_bact_type"/>
</dbReference>
<dbReference type="GO" id="GO:0046983">
    <property type="term" value="F:protein dimerization activity"/>
    <property type="evidence" value="ECO:0007669"/>
    <property type="project" value="InterPro"/>
</dbReference>
<evidence type="ECO:0000313" key="4">
    <source>
        <dbReference type="Proteomes" id="UP000261905"/>
    </source>
</evidence>
<proteinExistence type="predicted"/>
<dbReference type="OrthoDB" id="8115576at2"/>
<protein>
    <submittedName>
        <fullName evidence="3">XRE family transcriptional regulator</fullName>
    </submittedName>
</protein>
<dbReference type="AlphaFoldDB" id="A0A371PIQ8"/>
<dbReference type="SUPFAM" id="SSF47413">
    <property type="entry name" value="lambda repressor-like DNA-binding domains"/>
    <property type="match status" value="1"/>
</dbReference>
<evidence type="ECO:0000259" key="2">
    <source>
        <dbReference type="PROSITE" id="PS50943"/>
    </source>
</evidence>
<dbReference type="Pfam" id="PF01381">
    <property type="entry name" value="HTH_3"/>
    <property type="match status" value="1"/>
</dbReference>
<dbReference type="RefSeq" id="WP_116042291.1">
    <property type="nucleotide sequence ID" value="NZ_QUBQ01000001.1"/>
</dbReference>
<accession>A0A371PIQ8</accession>
<dbReference type="EMBL" id="QUBQ01000001">
    <property type="protein sequence ID" value="REK75795.1"/>
    <property type="molecule type" value="Genomic_DNA"/>
</dbReference>
<evidence type="ECO:0000256" key="1">
    <source>
        <dbReference type="ARBA" id="ARBA00023125"/>
    </source>
</evidence>
<dbReference type="GO" id="GO:0003700">
    <property type="term" value="F:DNA-binding transcription factor activity"/>
    <property type="evidence" value="ECO:0007669"/>
    <property type="project" value="TreeGrafter"/>
</dbReference>
<gene>
    <name evidence="3" type="ORF">DX130_01565</name>
</gene>
<dbReference type="PROSITE" id="PS50943">
    <property type="entry name" value="HTH_CROC1"/>
    <property type="match status" value="1"/>
</dbReference>
<organism evidence="3 4">
    <name type="scientific">Paenibacillus paeoniae</name>
    <dbReference type="NCBI Taxonomy" id="2292705"/>
    <lineage>
        <taxon>Bacteria</taxon>
        <taxon>Bacillati</taxon>
        <taxon>Bacillota</taxon>
        <taxon>Bacilli</taxon>
        <taxon>Bacillales</taxon>
        <taxon>Paenibacillaceae</taxon>
        <taxon>Paenibacillus</taxon>
    </lineage>
</organism>
<dbReference type="InterPro" id="IPR036281">
    <property type="entry name" value="SinR/SinI_dimer_dom_sf"/>
</dbReference>
<dbReference type="SMART" id="SM00530">
    <property type="entry name" value="HTH_XRE"/>
    <property type="match status" value="1"/>
</dbReference>
<dbReference type="InterPro" id="IPR010982">
    <property type="entry name" value="Lambda_DNA-bd_dom_sf"/>
</dbReference>
<dbReference type="Gene3D" id="1.10.260.40">
    <property type="entry name" value="lambda repressor-like DNA-binding domains"/>
    <property type="match status" value="1"/>
</dbReference>
<feature type="domain" description="HTH cro/C1-type" evidence="2">
    <location>
        <begin position="6"/>
        <end position="61"/>
    </location>
</feature>
<dbReference type="Proteomes" id="UP000261905">
    <property type="component" value="Unassembled WGS sequence"/>
</dbReference>
<dbReference type="GO" id="GO:0005829">
    <property type="term" value="C:cytosol"/>
    <property type="evidence" value="ECO:0007669"/>
    <property type="project" value="TreeGrafter"/>
</dbReference>
<dbReference type="PANTHER" id="PTHR46797">
    <property type="entry name" value="HTH-TYPE TRANSCRIPTIONAL REGULATOR"/>
    <property type="match status" value="1"/>
</dbReference>
<reference evidence="3 4" key="1">
    <citation type="submission" date="2018-08" db="EMBL/GenBank/DDBJ databases">
        <title>Paenibacillus sp. M4BSY-1, whole genome shotgun sequence.</title>
        <authorList>
            <person name="Tuo L."/>
        </authorList>
    </citation>
    <scope>NUCLEOTIDE SEQUENCE [LARGE SCALE GENOMIC DNA]</scope>
    <source>
        <strain evidence="3 4">M4BSY-1</strain>
    </source>
</reference>
<keyword evidence="1" id="KW-0238">DNA-binding</keyword>
<keyword evidence="4" id="KW-1185">Reference proteome</keyword>
<dbReference type="SUPFAM" id="SSF47406">
    <property type="entry name" value="SinR repressor dimerisation domain-like"/>
    <property type="match status" value="1"/>
</dbReference>
<dbReference type="GO" id="GO:0003677">
    <property type="term" value="F:DNA binding"/>
    <property type="evidence" value="ECO:0007669"/>
    <property type="project" value="UniProtKB-KW"/>
</dbReference>
<sequence>MIGERIKSLREQKGYSITKLADLAGVSKSYLSYIERNVQNNPSLQVLAKIAFHLDTNIEFLLGEELAPKVWVDEVLDEEWHTIIRDAVDEGMSKGDFRALKELVRSNKWREEHGGRRDYRDIEGKKKSNIIILHIDH</sequence>